<dbReference type="InterPro" id="IPR006311">
    <property type="entry name" value="TAT_signal"/>
</dbReference>
<proteinExistence type="predicted"/>
<keyword evidence="4" id="KW-1185">Reference proteome</keyword>
<keyword evidence="2" id="KW-0732">Signal</keyword>
<protein>
    <submittedName>
        <fullName evidence="3">Uncharacterized protein</fullName>
    </submittedName>
</protein>
<accession>A0A919N0F4</accession>
<feature type="signal peptide" evidence="2">
    <location>
        <begin position="1"/>
        <end position="32"/>
    </location>
</feature>
<feature type="chain" id="PRO_5036896702" evidence="2">
    <location>
        <begin position="33"/>
        <end position="338"/>
    </location>
</feature>
<reference evidence="3" key="1">
    <citation type="submission" date="2021-01" db="EMBL/GenBank/DDBJ databases">
        <title>Whole genome shotgun sequence of Actinoplanes rishiriensis NBRC 108556.</title>
        <authorList>
            <person name="Komaki H."/>
            <person name="Tamura T."/>
        </authorList>
    </citation>
    <scope>NUCLEOTIDE SEQUENCE</scope>
    <source>
        <strain evidence="3">NBRC 108556</strain>
    </source>
</reference>
<gene>
    <name evidence="3" type="ORF">Ari01nite_70100</name>
</gene>
<name>A0A919N0F4_9ACTN</name>
<dbReference type="PROSITE" id="PS51318">
    <property type="entry name" value="TAT"/>
    <property type="match status" value="1"/>
</dbReference>
<evidence type="ECO:0000256" key="1">
    <source>
        <dbReference type="SAM" id="MobiDB-lite"/>
    </source>
</evidence>
<feature type="region of interest" description="Disordered" evidence="1">
    <location>
        <begin position="318"/>
        <end position="338"/>
    </location>
</feature>
<sequence length="338" mass="34174">MQNPLVSRRQILTLAGLTLGVGVVAPAGPAAAAPADDVVLEPVADEPVAVLSGEGGAPAAVPRRLAVRLVRTAGLPAGAQIAITFDPRVHTPLPAAVVLHRGRPVPAATTTAADPATGLHTSTVTLTGAVPADGDLVAVVGAARPLIFPSDLVRRPAAPSARVATARRRLEPARPSSFGGPALPWGVEVDGVWAARSWGAGGRYRYYVPVRVSLTGTGPGRGPAAAFSVTLDPRLAGAVTVASARLGDRPYAGRIRPAGESRTASAYRTRWRAPAGLAAGEVLDVYLTVSTTLPAGPLTGVTHPVVAAVTTGAAAAQRHTGRETLSRTDSVCGDVPSG</sequence>
<evidence type="ECO:0000313" key="3">
    <source>
        <dbReference type="EMBL" id="GIE99545.1"/>
    </source>
</evidence>
<dbReference type="EMBL" id="BOMV01000073">
    <property type="protein sequence ID" value="GIE99545.1"/>
    <property type="molecule type" value="Genomic_DNA"/>
</dbReference>
<dbReference type="AlphaFoldDB" id="A0A919N0F4"/>
<dbReference type="Proteomes" id="UP000636960">
    <property type="component" value="Unassembled WGS sequence"/>
</dbReference>
<comment type="caution">
    <text evidence="3">The sequence shown here is derived from an EMBL/GenBank/DDBJ whole genome shotgun (WGS) entry which is preliminary data.</text>
</comment>
<evidence type="ECO:0000313" key="4">
    <source>
        <dbReference type="Proteomes" id="UP000636960"/>
    </source>
</evidence>
<dbReference type="RefSeq" id="WP_203786531.1">
    <property type="nucleotide sequence ID" value="NZ_BOMV01000073.1"/>
</dbReference>
<organism evidence="3 4">
    <name type="scientific">Paractinoplanes rishiriensis</name>
    <dbReference type="NCBI Taxonomy" id="1050105"/>
    <lineage>
        <taxon>Bacteria</taxon>
        <taxon>Bacillati</taxon>
        <taxon>Actinomycetota</taxon>
        <taxon>Actinomycetes</taxon>
        <taxon>Micromonosporales</taxon>
        <taxon>Micromonosporaceae</taxon>
        <taxon>Paractinoplanes</taxon>
    </lineage>
</organism>
<evidence type="ECO:0000256" key="2">
    <source>
        <dbReference type="SAM" id="SignalP"/>
    </source>
</evidence>